<comment type="caution">
    <text evidence="8">The sequence shown here is derived from an EMBL/GenBank/DDBJ whole genome shotgun (WGS) entry which is preliminary data.</text>
</comment>
<evidence type="ECO:0000313" key="3">
    <source>
        <dbReference type="EMBL" id="MCE7002276.1"/>
    </source>
</evidence>
<dbReference type="Pfam" id="PF01548">
    <property type="entry name" value="DEDD_Tnp_IS110"/>
    <property type="match status" value="1"/>
</dbReference>
<sequence>MNLTNRKVTLVPGVWAGIDAGKTHHHCVVIDAAGKRLLSRRVANDEAPLLELVGEVTALADELDGELTWAVDLNSGGAALLIALLVNHDQRLLYIPGRTVHYAAGMYRGDGKTDAKDAAVIADQARMRHDLHVVHTGDPVSVELRILTSRRADLVADRTRTINRLRAQLLDYFPALERAFDYSTSKAALVLLTAYQTPAALRRIGANRLETWLRNRKVRNPSTVAQTALNAANAQHTTITGQDLAAAMVARLAKGVMTLDEEISEIDTLIESRFRQHKHADVILSLPGFGIQLAAEFLAYTGGDMTAFGSPNRLAGVAGLAPVPRDSGRVNGNLHRPRRYSRRLLRVFYLSAMVSIRCCPASRTYYDRKRAEGKRHTQAVLALARRRLNVLWALLRDGTTYQATPAATAA</sequence>
<dbReference type="InterPro" id="IPR002525">
    <property type="entry name" value="Transp_IS110-like_N"/>
</dbReference>
<reference evidence="8 9" key="1">
    <citation type="submission" date="2021-12" db="EMBL/GenBank/DDBJ databases">
        <title>Genome sequence of Kibdelosporangium philippinense ATCC 49844.</title>
        <authorList>
            <person name="Fedorov E.A."/>
            <person name="Omeragic M."/>
            <person name="Shalygina K.F."/>
            <person name="Maclea K.S."/>
        </authorList>
    </citation>
    <scope>NUCLEOTIDE SEQUENCE [LARGE SCALE GENOMIC DNA]</scope>
    <source>
        <strain evidence="8 9">ATCC 49844</strain>
    </source>
</reference>
<gene>
    <name evidence="3" type="ORF">LWC34_05450</name>
    <name evidence="4" type="ORF">LWC34_07760</name>
    <name evidence="5" type="ORF">LWC34_13465</name>
    <name evidence="6" type="ORF">LWC34_28370</name>
    <name evidence="7" type="ORF">LWC34_33570</name>
    <name evidence="8" type="ORF">LWC34_42730</name>
</gene>
<dbReference type="Pfam" id="PF02371">
    <property type="entry name" value="Transposase_20"/>
    <property type="match status" value="1"/>
</dbReference>
<evidence type="ECO:0000313" key="4">
    <source>
        <dbReference type="EMBL" id="MCE7002726.1"/>
    </source>
</evidence>
<accession>A0ABS8ZSR2</accession>
<evidence type="ECO:0000313" key="7">
    <source>
        <dbReference type="EMBL" id="MCE7007713.1"/>
    </source>
</evidence>
<name>A0ABS8ZSR2_9PSEU</name>
<dbReference type="InterPro" id="IPR047650">
    <property type="entry name" value="Transpos_IS110"/>
</dbReference>
<evidence type="ECO:0000313" key="6">
    <source>
        <dbReference type="EMBL" id="MCE7006714.1"/>
    </source>
</evidence>
<feature type="domain" description="Transposase IS110-like N-terminal" evidence="1">
    <location>
        <begin position="16"/>
        <end position="174"/>
    </location>
</feature>
<dbReference type="EMBL" id="JAJVCN010000002">
    <property type="protein sequence ID" value="MCE7006714.1"/>
    <property type="molecule type" value="Genomic_DNA"/>
</dbReference>
<evidence type="ECO:0000313" key="8">
    <source>
        <dbReference type="EMBL" id="MCE7009483.1"/>
    </source>
</evidence>
<dbReference type="EMBL" id="JAJVCN010000003">
    <property type="protein sequence ID" value="MCE7007713.1"/>
    <property type="molecule type" value="Genomic_DNA"/>
</dbReference>
<evidence type="ECO:0000259" key="1">
    <source>
        <dbReference type="Pfam" id="PF01548"/>
    </source>
</evidence>
<evidence type="ECO:0000259" key="2">
    <source>
        <dbReference type="Pfam" id="PF02371"/>
    </source>
</evidence>
<feature type="domain" description="Transposase IS116/IS110/IS902 C-terminal" evidence="2">
    <location>
        <begin position="281"/>
        <end position="366"/>
    </location>
</feature>
<dbReference type="RefSeq" id="WP_233723301.1">
    <property type="nucleotide sequence ID" value="NZ_JAJVCN010000001.1"/>
</dbReference>
<evidence type="ECO:0000313" key="5">
    <source>
        <dbReference type="EMBL" id="MCE7003829.1"/>
    </source>
</evidence>
<dbReference type="PANTHER" id="PTHR33055">
    <property type="entry name" value="TRANSPOSASE FOR INSERTION SEQUENCE ELEMENT IS1111A"/>
    <property type="match status" value="1"/>
</dbReference>
<dbReference type="EMBL" id="JAJVCN010000001">
    <property type="protein sequence ID" value="MCE7002726.1"/>
    <property type="molecule type" value="Genomic_DNA"/>
</dbReference>
<evidence type="ECO:0000313" key="9">
    <source>
        <dbReference type="Proteomes" id="UP001521150"/>
    </source>
</evidence>
<dbReference type="EMBL" id="JAJVCN010000001">
    <property type="protein sequence ID" value="MCE7002276.1"/>
    <property type="molecule type" value="Genomic_DNA"/>
</dbReference>
<dbReference type="Proteomes" id="UP001521150">
    <property type="component" value="Unassembled WGS sequence"/>
</dbReference>
<dbReference type="NCBIfam" id="NF033542">
    <property type="entry name" value="transpos_IS110"/>
    <property type="match status" value="1"/>
</dbReference>
<dbReference type="PANTHER" id="PTHR33055:SF3">
    <property type="entry name" value="PUTATIVE TRANSPOSASE FOR IS117-RELATED"/>
    <property type="match status" value="1"/>
</dbReference>
<proteinExistence type="predicted"/>
<dbReference type="EMBL" id="JAJVCN010000001">
    <property type="protein sequence ID" value="MCE7003829.1"/>
    <property type="molecule type" value="Genomic_DNA"/>
</dbReference>
<keyword evidence="9" id="KW-1185">Reference proteome</keyword>
<dbReference type="EMBL" id="JAJVCN010000003">
    <property type="protein sequence ID" value="MCE7009483.1"/>
    <property type="molecule type" value="Genomic_DNA"/>
</dbReference>
<dbReference type="InterPro" id="IPR003346">
    <property type="entry name" value="Transposase_20"/>
</dbReference>
<organism evidence="8 9">
    <name type="scientific">Kibdelosporangium philippinense</name>
    <dbReference type="NCBI Taxonomy" id="211113"/>
    <lineage>
        <taxon>Bacteria</taxon>
        <taxon>Bacillati</taxon>
        <taxon>Actinomycetota</taxon>
        <taxon>Actinomycetes</taxon>
        <taxon>Pseudonocardiales</taxon>
        <taxon>Pseudonocardiaceae</taxon>
        <taxon>Kibdelosporangium</taxon>
    </lineage>
</organism>
<protein>
    <submittedName>
        <fullName evidence="8">IS110 family transposase</fullName>
    </submittedName>
</protein>